<evidence type="ECO:0000313" key="3">
    <source>
        <dbReference type="Proteomes" id="UP000670092"/>
    </source>
</evidence>
<feature type="chain" id="PRO_5034804934" evidence="1">
    <location>
        <begin position="19"/>
        <end position="95"/>
    </location>
</feature>
<evidence type="ECO:0000256" key="1">
    <source>
        <dbReference type="SAM" id="SignalP"/>
    </source>
</evidence>
<dbReference type="VEuPathDB" id="FungiDB:I7I52_05177"/>
<evidence type="ECO:0000313" key="2">
    <source>
        <dbReference type="EMBL" id="KAG5293755.1"/>
    </source>
</evidence>
<dbReference type="OrthoDB" id="5120401at2759"/>
<dbReference type="AlphaFoldDB" id="A0A8H7YJY3"/>
<dbReference type="EMBL" id="JAEVHI010000004">
    <property type="protein sequence ID" value="KAG5293755.1"/>
    <property type="molecule type" value="Genomic_DNA"/>
</dbReference>
<comment type="caution">
    <text evidence="2">The sequence shown here is derived from an EMBL/GenBank/DDBJ whole genome shotgun (WGS) entry which is preliminary data.</text>
</comment>
<accession>A0A8H7YJY3</accession>
<gene>
    <name evidence="2" type="ORF">I7I52_05177</name>
</gene>
<sequence>MKITLASLVLAIAGLAAASPVVTPDSDLVIEFEPGKPCDRSSRVACSNNNWEWSPHILVCANRGSGLKWEVQVTCPNGQTCSYDGTNNWAWCKPY</sequence>
<dbReference type="Proteomes" id="UP000670092">
    <property type="component" value="Unassembled WGS sequence"/>
</dbReference>
<feature type="signal peptide" evidence="1">
    <location>
        <begin position="1"/>
        <end position="18"/>
    </location>
</feature>
<keyword evidence="1" id="KW-0732">Signal</keyword>
<name>A0A8H7YJY3_AJECA</name>
<reference evidence="2 3" key="1">
    <citation type="submission" date="2021-01" db="EMBL/GenBank/DDBJ databases">
        <title>Chromosome-level genome assembly of a human fungal pathogen reveals clustering of transcriptionally co-regulated genes.</title>
        <authorList>
            <person name="Voorhies M."/>
            <person name="Cohen S."/>
            <person name="Shea T.P."/>
            <person name="Petrus S."/>
            <person name="Munoz J.F."/>
            <person name="Poplawski S."/>
            <person name="Goldman W.E."/>
            <person name="Michael T."/>
            <person name="Cuomo C.A."/>
            <person name="Sil A."/>
            <person name="Beyhan S."/>
        </authorList>
    </citation>
    <scope>NUCLEOTIDE SEQUENCE [LARGE SCALE GENOMIC DNA]</scope>
    <source>
        <strain evidence="2 3">G184AR</strain>
    </source>
</reference>
<organism evidence="2 3">
    <name type="scientific">Ajellomyces capsulatus</name>
    <name type="common">Darling's disease fungus</name>
    <name type="synonym">Histoplasma capsulatum</name>
    <dbReference type="NCBI Taxonomy" id="5037"/>
    <lineage>
        <taxon>Eukaryota</taxon>
        <taxon>Fungi</taxon>
        <taxon>Dikarya</taxon>
        <taxon>Ascomycota</taxon>
        <taxon>Pezizomycotina</taxon>
        <taxon>Eurotiomycetes</taxon>
        <taxon>Eurotiomycetidae</taxon>
        <taxon>Onygenales</taxon>
        <taxon>Ajellomycetaceae</taxon>
        <taxon>Histoplasma</taxon>
    </lineage>
</organism>
<proteinExistence type="predicted"/>
<protein>
    <submittedName>
        <fullName evidence="2">Uncharacterized protein</fullName>
    </submittedName>
</protein>